<evidence type="ECO:0000313" key="10">
    <source>
        <dbReference type="Proteomes" id="UP000030656"/>
    </source>
</evidence>
<evidence type="ECO:0000256" key="6">
    <source>
        <dbReference type="ARBA" id="ARBA00022691"/>
    </source>
</evidence>
<dbReference type="GO" id="GO:0032259">
    <property type="term" value="P:methylation"/>
    <property type="evidence" value="ECO:0007669"/>
    <property type="project" value="UniProtKB-KW"/>
</dbReference>
<organism evidence="9 10">
    <name type="scientific">Plasmodium falciparum FCH/4</name>
    <dbReference type="NCBI Taxonomy" id="1036724"/>
    <lineage>
        <taxon>Eukaryota</taxon>
        <taxon>Sar</taxon>
        <taxon>Alveolata</taxon>
        <taxon>Apicomplexa</taxon>
        <taxon>Aconoidasida</taxon>
        <taxon>Haemosporida</taxon>
        <taxon>Plasmodiidae</taxon>
        <taxon>Plasmodium</taxon>
        <taxon>Plasmodium (Laverania)</taxon>
    </lineage>
</organism>
<evidence type="ECO:0000256" key="8">
    <source>
        <dbReference type="SAM" id="Phobius"/>
    </source>
</evidence>
<dbReference type="EMBL" id="KI927997">
    <property type="protein sequence ID" value="ETW29143.1"/>
    <property type="molecule type" value="Genomic_DNA"/>
</dbReference>
<evidence type="ECO:0000256" key="3">
    <source>
        <dbReference type="ARBA" id="ARBA00012834"/>
    </source>
</evidence>
<dbReference type="InterPro" id="IPR007213">
    <property type="entry name" value="Ppm1/Ppm2/Tcmp"/>
</dbReference>
<evidence type="ECO:0000256" key="4">
    <source>
        <dbReference type="ARBA" id="ARBA00022603"/>
    </source>
</evidence>
<reference evidence="9 10" key="1">
    <citation type="submission" date="2013-02" db="EMBL/GenBank/DDBJ databases">
        <title>The Genome Annotation of Plasmodium falciparum FCH/4.</title>
        <authorList>
            <consortium name="The Broad Institute Genome Sequencing Platform"/>
            <consortium name="The Broad Institute Genome Sequencing Center for Infectious Disease"/>
            <person name="Neafsey D."/>
            <person name="Hoffman S."/>
            <person name="Volkman S."/>
            <person name="Rosenthal P."/>
            <person name="Walker B."/>
            <person name="Young S.K."/>
            <person name="Zeng Q."/>
            <person name="Gargeya S."/>
            <person name="Fitzgerald M."/>
            <person name="Haas B."/>
            <person name="Abouelleil A."/>
            <person name="Allen A.W."/>
            <person name="Alvarado L."/>
            <person name="Arachchi H.M."/>
            <person name="Berlin A.M."/>
            <person name="Chapman S.B."/>
            <person name="Gainer-Dewar J."/>
            <person name="Goldberg J."/>
            <person name="Griggs A."/>
            <person name="Gujja S."/>
            <person name="Hansen M."/>
            <person name="Howarth C."/>
            <person name="Imamovic A."/>
            <person name="Ireland A."/>
            <person name="Larimer J."/>
            <person name="McCowan C."/>
            <person name="Murphy C."/>
            <person name="Pearson M."/>
            <person name="Poon T.W."/>
            <person name="Priest M."/>
            <person name="Roberts A."/>
            <person name="Saif S."/>
            <person name="Shea T."/>
            <person name="Sisk P."/>
            <person name="Sykes S."/>
            <person name="Wortman J."/>
            <person name="Nusbaum C."/>
            <person name="Birren B."/>
        </authorList>
    </citation>
    <scope>NUCLEOTIDE SEQUENCE [LARGE SCALE GENOMIC DNA]</scope>
    <source>
        <strain evidence="9 10">FCH/4</strain>
    </source>
</reference>
<dbReference type="PANTHER" id="PTHR13600:SF21">
    <property type="entry name" value="LEUCINE CARBOXYL METHYLTRANSFERASE 1"/>
    <property type="match status" value="1"/>
</dbReference>
<evidence type="ECO:0000256" key="7">
    <source>
        <dbReference type="ARBA" id="ARBA00032526"/>
    </source>
</evidence>
<reference evidence="9 10" key="2">
    <citation type="submission" date="2013-02" db="EMBL/GenBank/DDBJ databases">
        <title>The Genome Sequence of Plasmodium falciparum FCH/4.</title>
        <authorList>
            <consortium name="The Broad Institute Genome Sequencing Platform"/>
            <consortium name="The Broad Institute Genome Sequencing Center for Infectious Disease"/>
            <person name="Neafsey D."/>
            <person name="Cheeseman I."/>
            <person name="Volkman S."/>
            <person name="Adams J."/>
            <person name="Walker B."/>
            <person name="Young S.K."/>
            <person name="Zeng Q."/>
            <person name="Gargeya S."/>
            <person name="Fitzgerald M."/>
            <person name="Haas B."/>
            <person name="Abouelleil A."/>
            <person name="Alvarado L."/>
            <person name="Arachchi H.M."/>
            <person name="Berlin A.M."/>
            <person name="Chapman S.B."/>
            <person name="Dewar J."/>
            <person name="Goldberg J."/>
            <person name="Griggs A."/>
            <person name="Gujja S."/>
            <person name="Hansen M."/>
            <person name="Howarth C."/>
            <person name="Imamovic A."/>
            <person name="Larimer J."/>
            <person name="McCowan C."/>
            <person name="Murphy C."/>
            <person name="Neiman D."/>
            <person name="Pearson M."/>
            <person name="Priest M."/>
            <person name="Roberts A."/>
            <person name="Saif S."/>
            <person name="Shea T."/>
            <person name="Sisk P."/>
            <person name="Sykes S."/>
            <person name="Wortman J."/>
            <person name="Nusbaum C."/>
            <person name="Birren B."/>
        </authorList>
    </citation>
    <scope>NUCLEOTIDE SEQUENCE [LARGE SCALE GENOMIC DNA]</scope>
    <source>
        <strain evidence="9 10">FCH/4</strain>
    </source>
</reference>
<dbReference type="Pfam" id="PF04072">
    <property type="entry name" value="LCM"/>
    <property type="match status" value="1"/>
</dbReference>
<keyword evidence="8" id="KW-0812">Transmembrane</keyword>
<comment type="catalytic activity">
    <reaction evidence="1">
        <text>[phosphatase 2A protein]-C-terminal L-leucine + S-adenosyl-L-methionine = [phosphatase 2A protein]-C-terminal L-leucine methyl ester + S-adenosyl-L-homocysteine</text>
        <dbReference type="Rhea" id="RHEA:48544"/>
        <dbReference type="Rhea" id="RHEA-COMP:12134"/>
        <dbReference type="Rhea" id="RHEA-COMP:12135"/>
        <dbReference type="ChEBI" id="CHEBI:57856"/>
        <dbReference type="ChEBI" id="CHEBI:59789"/>
        <dbReference type="ChEBI" id="CHEBI:90516"/>
        <dbReference type="ChEBI" id="CHEBI:90517"/>
        <dbReference type="EC" id="2.1.1.233"/>
    </reaction>
</comment>
<sequence>MNSSKSSKHNVQNTTYEAASSKLSAVKLGYYDDPFLKHFVKRIETRSPLINRGKYKKRTNILYIWEHICTLYIYIYNKQSIQIVNIGSGLDTTFFWINQKYQDVKYYEIDFYDLLKEKTDIIKKYTEMKNFLKYEKDNEEKDEDLINCLNYKMVPLDLNDSSSFEKILLSYNFDFNKPTIFICECVLIYLETESSDNLIKKLSELMKNTSCIIVYEQMLIFQNAQHYFNFFRNFNGCYTDNKLLKFFFKKSYNNWFNDPSQYNYYFISYYAVALSMCIILRNLLFNPDVHFRRQDKRRNIIDRYQHHAYSLPYFNHWLRNFSQSFKSSLIDNEPDYQDVDPWSFRPNRIQFYGRFPFFFEIPKYHIDDPTFDKNSYKYMQNYYEEIGYVQKPENMRV</sequence>
<protein>
    <recommendedName>
        <fullName evidence="3">[phosphatase 2A protein]-leucine-carboxy methyltransferase</fullName>
        <ecNumber evidence="3">2.1.1.233</ecNumber>
    </recommendedName>
    <alternativeName>
        <fullName evidence="7">[Phosphatase 2A protein]-leucine-carboxy methyltransferase 1</fullName>
    </alternativeName>
</protein>
<dbReference type="InterPro" id="IPR016651">
    <property type="entry name" value="LCMT1"/>
</dbReference>
<evidence type="ECO:0000256" key="1">
    <source>
        <dbReference type="ARBA" id="ARBA00000724"/>
    </source>
</evidence>
<name>A0A024VLH6_PLAFA</name>
<dbReference type="Gene3D" id="3.40.50.150">
    <property type="entry name" value="Vaccinia Virus protein VP39"/>
    <property type="match status" value="1"/>
</dbReference>
<comment type="similarity">
    <text evidence="2">Belongs to the methyltransferase superfamily. LCMT family.</text>
</comment>
<dbReference type="InterPro" id="IPR029063">
    <property type="entry name" value="SAM-dependent_MTases_sf"/>
</dbReference>
<keyword evidence="6" id="KW-0949">S-adenosyl-L-methionine</keyword>
<dbReference type="PANTHER" id="PTHR13600">
    <property type="entry name" value="LEUCINE CARBOXYL METHYLTRANSFERASE"/>
    <property type="match status" value="1"/>
</dbReference>
<keyword evidence="8" id="KW-0472">Membrane</keyword>
<dbReference type="OrthoDB" id="438538at2759"/>
<keyword evidence="5" id="KW-0808">Transferase</keyword>
<dbReference type="GO" id="GO:0018423">
    <property type="term" value="F:protein C-terminal leucine carboxyl O-methyltransferase activity"/>
    <property type="evidence" value="ECO:0007669"/>
    <property type="project" value="UniProtKB-EC"/>
</dbReference>
<proteinExistence type="inferred from homology"/>
<keyword evidence="4" id="KW-0489">Methyltransferase</keyword>
<accession>A0A024VLH6</accession>
<dbReference type="SUPFAM" id="SSF53335">
    <property type="entry name" value="S-adenosyl-L-methionine-dependent methyltransferases"/>
    <property type="match status" value="1"/>
</dbReference>
<dbReference type="EC" id="2.1.1.233" evidence="3"/>
<gene>
    <name evidence="9" type="ORF">PFFCH_03447</name>
</gene>
<evidence type="ECO:0000256" key="5">
    <source>
        <dbReference type="ARBA" id="ARBA00022679"/>
    </source>
</evidence>
<keyword evidence="8" id="KW-1133">Transmembrane helix</keyword>
<evidence type="ECO:0000256" key="2">
    <source>
        <dbReference type="ARBA" id="ARBA00010703"/>
    </source>
</evidence>
<feature type="transmembrane region" description="Helical" evidence="8">
    <location>
        <begin position="262"/>
        <end position="284"/>
    </location>
</feature>
<dbReference type="Proteomes" id="UP000030656">
    <property type="component" value="Unassembled WGS sequence"/>
</dbReference>
<dbReference type="AlphaFoldDB" id="A0A024VLH6"/>
<evidence type="ECO:0000313" key="9">
    <source>
        <dbReference type="EMBL" id="ETW29143.1"/>
    </source>
</evidence>